<evidence type="ECO:0000313" key="2">
    <source>
        <dbReference type="EMBL" id="PVI01199.1"/>
    </source>
</evidence>
<gene>
    <name evidence="2" type="ORF">DM02DRAFT_671433</name>
</gene>
<dbReference type="Proteomes" id="UP000244855">
    <property type="component" value="Unassembled WGS sequence"/>
</dbReference>
<feature type="compositionally biased region" description="Acidic residues" evidence="1">
    <location>
        <begin position="107"/>
        <end position="120"/>
    </location>
</feature>
<keyword evidence="3" id="KW-1185">Reference proteome</keyword>
<evidence type="ECO:0000256" key="1">
    <source>
        <dbReference type="SAM" id="MobiDB-lite"/>
    </source>
</evidence>
<sequence length="247" mass="27554">MSSYPPTPEVLTTPLNALYKIYLEAATWFPRGPVKLITHETVQHPKLETADPHPISVYTIYGPDKLTKEETEEGSVSFTPEKILAAALPLTCLTTSVTDLDSHKDDEDPDDQEGEPDEEDTHILPRVPQLADLHTLATAYAHMNMCDIPPFAFLDALRTILAPHGITVAWLSVVPSLRRDSSSESTRQPPFYIRPSSDFTIDSKVTMPYHSVFLLTLPTVHPFKPDMDLEYIVDFAIPQSLPGAFRS</sequence>
<reference evidence="2 3" key="1">
    <citation type="journal article" date="2018" name="Sci. Rep.">
        <title>Comparative genomics provides insights into the lifestyle and reveals functional heterogeneity of dark septate endophytic fungi.</title>
        <authorList>
            <person name="Knapp D.G."/>
            <person name="Nemeth J.B."/>
            <person name="Barry K."/>
            <person name="Hainaut M."/>
            <person name="Henrissat B."/>
            <person name="Johnson J."/>
            <person name="Kuo A."/>
            <person name="Lim J.H.P."/>
            <person name="Lipzen A."/>
            <person name="Nolan M."/>
            <person name="Ohm R.A."/>
            <person name="Tamas L."/>
            <person name="Grigoriev I.V."/>
            <person name="Spatafora J.W."/>
            <person name="Nagy L.G."/>
            <person name="Kovacs G.M."/>
        </authorList>
    </citation>
    <scope>NUCLEOTIDE SEQUENCE [LARGE SCALE GENOMIC DNA]</scope>
    <source>
        <strain evidence="2 3">DSE2036</strain>
    </source>
</reference>
<proteinExistence type="predicted"/>
<protein>
    <submittedName>
        <fullName evidence="2">Uncharacterized protein</fullName>
    </submittedName>
</protein>
<evidence type="ECO:0000313" key="3">
    <source>
        <dbReference type="Proteomes" id="UP000244855"/>
    </source>
</evidence>
<name>A0A2V1DT29_9PLEO</name>
<dbReference type="EMBL" id="KZ805361">
    <property type="protein sequence ID" value="PVI01199.1"/>
    <property type="molecule type" value="Genomic_DNA"/>
</dbReference>
<feature type="region of interest" description="Disordered" evidence="1">
    <location>
        <begin position="98"/>
        <end position="125"/>
    </location>
</feature>
<accession>A0A2V1DT29</accession>
<dbReference type="AlphaFoldDB" id="A0A2V1DT29"/>
<organism evidence="2 3">
    <name type="scientific">Periconia macrospinosa</name>
    <dbReference type="NCBI Taxonomy" id="97972"/>
    <lineage>
        <taxon>Eukaryota</taxon>
        <taxon>Fungi</taxon>
        <taxon>Dikarya</taxon>
        <taxon>Ascomycota</taxon>
        <taxon>Pezizomycotina</taxon>
        <taxon>Dothideomycetes</taxon>
        <taxon>Pleosporomycetidae</taxon>
        <taxon>Pleosporales</taxon>
        <taxon>Massarineae</taxon>
        <taxon>Periconiaceae</taxon>
        <taxon>Periconia</taxon>
    </lineage>
</organism>